<proteinExistence type="predicted"/>
<reference evidence="1" key="1">
    <citation type="submission" date="2019-11" db="EMBL/GenBank/DDBJ databases">
        <authorList>
            <person name="Feng L."/>
        </authorList>
    </citation>
    <scope>NUCLEOTIDE SEQUENCE</scope>
    <source>
        <strain evidence="1">PclaraLFYP37</strain>
    </source>
</reference>
<dbReference type="EMBL" id="CACRUT010000035">
    <property type="protein sequence ID" value="VYU70980.1"/>
    <property type="molecule type" value="Genomic_DNA"/>
</dbReference>
<protein>
    <submittedName>
        <fullName evidence="1">Uncharacterized protein</fullName>
    </submittedName>
</protein>
<dbReference type="AlphaFoldDB" id="A0A6N3H4A3"/>
<accession>A0A6N3H4A3</accession>
<organism evidence="1">
    <name type="scientific">Paraprevotella clara</name>
    <dbReference type="NCBI Taxonomy" id="454154"/>
    <lineage>
        <taxon>Bacteria</taxon>
        <taxon>Pseudomonadati</taxon>
        <taxon>Bacteroidota</taxon>
        <taxon>Bacteroidia</taxon>
        <taxon>Bacteroidales</taxon>
        <taxon>Prevotellaceae</taxon>
        <taxon>Paraprevotella</taxon>
    </lineage>
</organism>
<evidence type="ECO:0000313" key="1">
    <source>
        <dbReference type="EMBL" id="VYU70980.1"/>
    </source>
</evidence>
<sequence>MEEEILKFKSAMLTIFREMDREKGWVQHLIMGQYVTITPACLRNLAWIQALILLANSIPQSCCLASLIISITMQTNKNNSL</sequence>
<gene>
    <name evidence="1" type="ORF">PCLFYP37_00799</name>
</gene>
<name>A0A6N3H4A3_9BACT</name>